<feature type="compositionally biased region" description="Basic and acidic residues" evidence="1">
    <location>
        <begin position="221"/>
        <end position="236"/>
    </location>
</feature>
<proteinExistence type="predicted"/>
<evidence type="ECO:0000313" key="2">
    <source>
        <dbReference type="EMBL" id="RIA81614.1"/>
    </source>
</evidence>
<dbReference type="Pfam" id="PF25212">
    <property type="entry name" value="HVO_A0114"/>
    <property type="match status" value="1"/>
</dbReference>
<protein>
    <submittedName>
        <fullName evidence="2">Uncharacterized protein</fullName>
    </submittedName>
</protein>
<feature type="compositionally biased region" description="Basic and acidic residues" evidence="1">
    <location>
        <begin position="260"/>
        <end position="288"/>
    </location>
</feature>
<name>A0A397SGP8_9GLOM</name>
<dbReference type="EMBL" id="QKYT01000769">
    <property type="protein sequence ID" value="RIA81614.1"/>
    <property type="molecule type" value="Genomic_DNA"/>
</dbReference>
<organism evidence="2 3">
    <name type="scientific">Glomus cerebriforme</name>
    <dbReference type="NCBI Taxonomy" id="658196"/>
    <lineage>
        <taxon>Eukaryota</taxon>
        <taxon>Fungi</taxon>
        <taxon>Fungi incertae sedis</taxon>
        <taxon>Mucoromycota</taxon>
        <taxon>Glomeromycotina</taxon>
        <taxon>Glomeromycetes</taxon>
        <taxon>Glomerales</taxon>
        <taxon>Glomeraceae</taxon>
        <taxon>Glomus</taxon>
    </lineage>
</organism>
<feature type="compositionally biased region" description="Polar residues" evidence="1">
    <location>
        <begin position="237"/>
        <end position="259"/>
    </location>
</feature>
<dbReference type="GO" id="GO:0003677">
    <property type="term" value="F:DNA binding"/>
    <property type="evidence" value="ECO:0007669"/>
    <property type="project" value="InterPro"/>
</dbReference>
<dbReference type="Proteomes" id="UP000265703">
    <property type="component" value="Unassembled WGS sequence"/>
</dbReference>
<sequence>MTEDLKKAVKTGKPSIHPHRIRVADLETLWLSPATLKLFSCIVDSQPNSVHHLAQLLSKNCEEIEKDINSLQALGIIKLQKVGKKVEVLIIDPHFEKKHPYMNDEKIYYLPLEYKDKIHRLIGCFHEIKTDFLAELKKVRKELSNPNYSQVNFVVGDNATPLEKFKYEVCQNIARYKRENELSDKEIGRRLGIKPVKRLECLFFSHIKEFTLDELVEYAKSKSSESSDSERKEKPISRSSSPNKEVETNESGEQSTSVLSKDEEHGTSAFNKDKEPENSKSPVRKIEKAEDCQTLQEWLDYRCPTRKDKEDLKIFSVSEEIPESLVFHSGKKYETLCFCPGRVSGEELDLNDFVNLEEIYFDQDTYIDDLTETAQQVNRESIKDDEFLRKFCSEDFVNSMGKFKGYSAFKNTNYEKHLINLTRSLECRAMNPKYPEASLYENREKLVNQALSGDQELLKRLQDLPYLNPKLGERAAEQTFLQPITYLAYKEVLKKENLLLFKEKFQVGSACPVLLSLRDIIRKHGDHLDSFFSPVPSITDYRVLPYLEKLTQKYGESFGFEVQYQARKRSGITV</sequence>
<comment type="caution">
    <text evidence="2">The sequence shown here is derived from an EMBL/GenBank/DDBJ whole genome shotgun (WGS) entry which is preliminary data.</text>
</comment>
<dbReference type="Gene3D" id="1.10.260.40">
    <property type="entry name" value="lambda repressor-like DNA-binding domains"/>
    <property type="match status" value="1"/>
</dbReference>
<dbReference type="OrthoDB" id="2492471at2759"/>
<gene>
    <name evidence="2" type="ORF">C1645_836708</name>
</gene>
<reference evidence="2 3" key="1">
    <citation type="submission" date="2018-06" db="EMBL/GenBank/DDBJ databases">
        <title>Comparative genomics reveals the genomic features of Rhizophagus irregularis, R. cerebriforme, R. diaphanum and Gigaspora rosea, and their symbiotic lifestyle signature.</title>
        <authorList>
            <person name="Morin E."/>
            <person name="San Clemente H."/>
            <person name="Chen E.C.H."/>
            <person name="De La Providencia I."/>
            <person name="Hainaut M."/>
            <person name="Kuo A."/>
            <person name="Kohler A."/>
            <person name="Murat C."/>
            <person name="Tang N."/>
            <person name="Roy S."/>
            <person name="Loubradou J."/>
            <person name="Henrissat B."/>
            <person name="Grigoriev I.V."/>
            <person name="Corradi N."/>
            <person name="Roux C."/>
            <person name="Martin F.M."/>
        </authorList>
    </citation>
    <scope>NUCLEOTIDE SEQUENCE [LARGE SCALE GENOMIC DNA]</scope>
    <source>
        <strain evidence="2 3">DAOM 227022</strain>
    </source>
</reference>
<dbReference type="AlphaFoldDB" id="A0A397SGP8"/>
<evidence type="ECO:0000313" key="3">
    <source>
        <dbReference type="Proteomes" id="UP000265703"/>
    </source>
</evidence>
<evidence type="ECO:0000256" key="1">
    <source>
        <dbReference type="SAM" id="MobiDB-lite"/>
    </source>
</evidence>
<dbReference type="InterPro" id="IPR010982">
    <property type="entry name" value="Lambda_DNA-bd_dom_sf"/>
</dbReference>
<feature type="region of interest" description="Disordered" evidence="1">
    <location>
        <begin position="221"/>
        <end position="288"/>
    </location>
</feature>
<accession>A0A397SGP8</accession>
<keyword evidence="3" id="KW-1185">Reference proteome</keyword>